<gene>
    <name evidence="9" type="ORF">L207DRAFT_430270</name>
</gene>
<comment type="similarity">
    <text evidence="2">Belongs to the peptidase C19 family.</text>
</comment>
<dbReference type="GO" id="GO:0005634">
    <property type="term" value="C:nucleus"/>
    <property type="evidence" value="ECO:0007669"/>
    <property type="project" value="TreeGrafter"/>
</dbReference>
<evidence type="ECO:0000256" key="5">
    <source>
        <dbReference type="ARBA" id="ARBA00022786"/>
    </source>
</evidence>
<keyword evidence="5" id="KW-0833">Ubl conjugation pathway</keyword>
<evidence type="ECO:0000256" key="7">
    <source>
        <dbReference type="ARBA" id="ARBA00022807"/>
    </source>
</evidence>
<evidence type="ECO:0000256" key="1">
    <source>
        <dbReference type="ARBA" id="ARBA00000707"/>
    </source>
</evidence>
<evidence type="ECO:0000256" key="4">
    <source>
        <dbReference type="ARBA" id="ARBA00022670"/>
    </source>
</evidence>
<dbReference type="GO" id="GO:0006508">
    <property type="term" value="P:proteolysis"/>
    <property type="evidence" value="ECO:0007669"/>
    <property type="project" value="UniProtKB-KW"/>
</dbReference>
<dbReference type="InterPro" id="IPR028889">
    <property type="entry name" value="USP"/>
</dbReference>
<reference evidence="9 10" key="1">
    <citation type="submission" date="2016-04" db="EMBL/GenBank/DDBJ databases">
        <title>A degradative enzymes factory behind the ericoid mycorrhizal symbiosis.</title>
        <authorList>
            <consortium name="DOE Joint Genome Institute"/>
            <person name="Martino E."/>
            <person name="Morin E."/>
            <person name="Grelet G."/>
            <person name="Kuo A."/>
            <person name="Kohler A."/>
            <person name="Daghino S."/>
            <person name="Barry K."/>
            <person name="Choi C."/>
            <person name="Cichocki N."/>
            <person name="Clum A."/>
            <person name="Copeland A."/>
            <person name="Hainaut M."/>
            <person name="Haridas S."/>
            <person name="Labutti K."/>
            <person name="Lindquist E."/>
            <person name="Lipzen A."/>
            <person name="Khouja H.-R."/>
            <person name="Murat C."/>
            <person name="Ohm R."/>
            <person name="Olson A."/>
            <person name="Spatafora J."/>
            <person name="Veneault-Fourrey C."/>
            <person name="Henrissat B."/>
            <person name="Grigoriev I."/>
            <person name="Martin F."/>
            <person name="Perotto S."/>
        </authorList>
    </citation>
    <scope>NUCLEOTIDE SEQUENCE [LARGE SCALE GENOMIC DNA]</scope>
    <source>
        <strain evidence="9 10">F</strain>
    </source>
</reference>
<dbReference type="SUPFAM" id="SSF54001">
    <property type="entry name" value="Cysteine proteinases"/>
    <property type="match status" value="1"/>
</dbReference>
<dbReference type="InterPro" id="IPR001394">
    <property type="entry name" value="Peptidase_C19_UCH"/>
</dbReference>
<dbReference type="GO" id="GO:0016579">
    <property type="term" value="P:protein deubiquitination"/>
    <property type="evidence" value="ECO:0007669"/>
    <property type="project" value="InterPro"/>
</dbReference>
<dbReference type="CDD" id="cd02257">
    <property type="entry name" value="Peptidase_C19"/>
    <property type="match status" value="1"/>
</dbReference>
<accession>A0A2J6RKE6</accession>
<dbReference type="OrthoDB" id="289038at2759"/>
<keyword evidence="6" id="KW-0378">Hydrolase</keyword>
<dbReference type="PANTHER" id="PTHR24006">
    <property type="entry name" value="UBIQUITIN CARBOXYL-TERMINAL HYDROLASE"/>
    <property type="match status" value="1"/>
</dbReference>
<name>A0A2J6RKE6_HYAVF</name>
<dbReference type="Pfam" id="PF00443">
    <property type="entry name" value="UCH"/>
    <property type="match status" value="1"/>
</dbReference>
<dbReference type="InterPro" id="IPR050164">
    <property type="entry name" value="Peptidase_C19"/>
</dbReference>
<dbReference type="EMBL" id="KZ613947">
    <property type="protein sequence ID" value="PMD38982.1"/>
    <property type="molecule type" value="Genomic_DNA"/>
</dbReference>
<dbReference type="PROSITE" id="PS50235">
    <property type="entry name" value="USP_3"/>
    <property type="match status" value="1"/>
</dbReference>
<dbReference type="PANTHER" id="PTHR24006:SF758">
    <property type="entry name" value="UBIQUITIN CARBOXYL-TERMINAL HYDROLASE 36"/>
    <property type="match status" value="1"/>
</dbReference>
<evidence type="ECO:0000259" key="8">
    <source>
        <dbReference type="PROSITE" id="PS50235"/>
    </source>
</evidence>
<organism evidence="9 10">
    <name type="scientific">Hyaloscypha variabilis (strain UAMH 11265 / GT02V1 / F)</name>
    <name type="common">Meliniomyces variabilis</name>
    <dbReference type="NCBI Taxonomy" id="1149755"/>
    <lineage>
        <taxon>Eukaryota</taxon>
        <taxon>Fungi</taxon>
        <taxon>Dikarya</taxon>
        <taxon>Ascomycota</taxon>
        <taxon>Pezizomycotina</taxon>
        <taxon>Leotiomycetes</taxon>
        <taxon>Helotiales</taxon>
        <taxon>Hyaloscyphaceae</taxon>
        <taxon>Hyaloscypha</taxon>
        <taxon>Hyaloscypha variabilis</taxon>
    </lineage>
</organism>
<dbReference type="InterPro" id="IPR038765">
    <property type="entry name" value="Papain-like_cys_pep_sf"/>
</dbReference>
<proteinExistence type="inferred from homology"/>
<evidence type="ECO:0000313" key="9">
    <source>
        <dbReference type="EMBL" id="PMD38982.1"/>
    </source>
</evidence>
<comment type="catalytic activity">
    <reaction evidence="1">
        <text>Thiol-dependent hydrolysis of ester, thioester, amide, peptide and isopeptide bonds formed by the C-terminal Gly of ubiquitin (a 76-residue protein attached to proteins as an intracellular targeting signal).</text>
        <dbReference type="EC" id="3.4.19.12"/>
    </reaction>
</comment>
<dbReference type="EC" id="3.4.19.12" evidence="3"/>
<evidence type="ECO:0000256" key="3">
    <source>
        <dbReference type="ARBA" id="ARBA00012759"/>
    </source>
</evidence>
<sequence>MRSSAQKGMPNLTGVLCYRHSLFQALIHCPQVAHWLRNYHPQEACLADKRAKCVACHLNAVIQAYWTGKSSELTKALENINKVFKMNGWSQSGQADPEEQLTWLIGRLREQLPEQTFAFFDAFTNFTLDSSTRCTKCGHVSTNCGETEGILSVELQPRINNGNLAKYLHKYLSYSVEGYRCDECKDTSDKQRSRLIAHSPDIVILQMKRFDPLGRKDKHPIPFSSTLDLNRYRTCTNKINSVYHLSAVVSHSGGTSGGHYRCIAKGKDECWNVFDDASVTRAKEIQALDSGKGKSWSPYLLFFQRDRK</sequence>
<dbReference type="Proteomes" id="UP000235786">
    <property type="component" value="Unassembled WGS sequence"/>
</dbReference>
<dbReference type="InterPro" id="IPR018200">
    <property type="entry name" value="USP_CS"/>
</dbReference>
<keyword evidence="7" id="KW-0788">Thiol protease</keyword>
<dbReference type="Gene3D" id="3.90.70.10">
    <property type="entry name" value="Cysteine proteinases"/>
    <property type="match status" value="1"/>
</dbReference>
<keyword evidence="10" id="KW-1185">Reference proteome</keyword>
<dbReference type="PROSITE" id="PS00973">
    <property type="entry name" value="USP_2"/>
    <property type="match status" value="1"/>
</dbReference>
<feature type="domain" description="USP" evidence="8">
    <location>
        <begin position="7"/>
        <end position="306"/>
    </location>
</feature>
<dbReference type="AlphaFoldDB" id="A0A2J6RKE6"/>
<dbReference type="GO" id="GO:0005829">
    <property type="term" value="C:cytosol"/>
    <property type="evidence" value="ECO:0007669"/>
    <property type="project" value="TreeGrafter"/>
</dbReference>
<evidence type="ECO:0000256" key="2">
    <source>
        <dbReference type="ARBA" id="ARBA00009085"/>
    </source>
</evidence>
<dbReference type="STRING" id="1149755.A0A2J6RKE6"/>
<evidence type="ECO:0000313" key="10">
    <source>
        <dbReference type="Proteomes" id="UP000235786"/>
    </source>
</evidence>
<evidence type="ECO:0000256" key="6">
    <source>
        <dbReference type="ARBA" id="ARBA00022801"/>
    </source>
</evidence>
<keyword evidence="4" id="KW-0645">Protease</keyword>
<dbReference type="GO" id="GO:0004843">
    <property type="term" value="F:cysteine-type deubiquitinase activity"/>
    <property type="evidence" value="ECO:0007669"/>
    <property type="project" value="UniProtKB-EC"/>
</dbReference>
<protein>
    <recommendedName>
        <fullName evidence="3">ubiquitinyl hydrolase 1</fullName>
        <ecNumber evidence="3">3.4.19.12</ecNumber>
    </recommendedName>
</protein>